<dbReference type="InterPro" id="IPR050667">
    <property type="entry name" value="PPR-containing_protein"/>
</dbReference>
<proteinExistence type="predicted"/>
<feature type="region of interest" description="Disordered" evidence="3">
    <location>
        <begin position="44"/>
        <end position="78"/>
    </location>
</feature>
<gene>
    <name evidence="4" type="ORF">VNI00_005558</name>
</gene>
<organism evidence="4 5">
    <name type="scientific">Paramarasmius palmivorus</name>
    <dbReference type="NCBI Taxonomy" id="297713"/>
    <lineage>
        <taxon>Eukaryota</taxon>
        <taxon>Fungi</taxon>
        <taxon>Dikarya</taxon>
        <taxon>Basidiomycota</taxon>
        <taxon>Agaricomycotina</taxon>
        <taxon>Agaricomycetes</taxon>
        <taxon>Agaricomycetidae</taxon>
        <taxon>Agaricales</taxon>
        <taxon>Marasmiineae</taxon>
        <taxon>Marasmiaceae</taxon>
        <taxon>Paramarasmius</taxon>
    </lineage>
</organism>
<dbReference type="PANTHER" id="PTHR47939:SF13">
    <property type="entry name" value="OS03G0201400 PROTEIN"/>
    <property type="match status" value="1"/>
</dbReference>
<comment type="caution">
    <text evidence="4">The sequence shown here is derived from an EMBL/GenBank/DDBJ whole genome shotgun (WGS) entry which is preliminary data.</text>
</comment>
<reference evidence="4 5" key="1">
    <citation type="submission" date="2024-01" db="EMBL/GenBank/DDBJ databases">
        <title>A draft genome for a cacao thread blight-causing isolate of Paramarasmius palmivorus.</title>
        <authorList>
            <person name="Baruah I.K."/>
            <person name="Bukari Y."/>
            <person name="Amoako-Attah I."/>
            <person name="Meinhardt L.W."/>
            <person name="Bailey B.A."/>
            <person name="Cohen S.P."/>
        </authorList>
    </citation>
    <scope>NUCLEOTIDE SEQUENCE [LARGE SCALE GENOMIC DNA]</scope>
    <source>
        <strain evidence="4 5">GH-12</strain>
    </source>
</reference>
<evidence type="ECO:0000256" key="3">
    <source>
        <dbReference type="SAM" id="MobiDB-lite"/>
    </source>
</evidence>
<keyword evidence="1" id="KW-0677">Repeat</keyword>
<evidence type="ECO:0000313" key="4">
    <source>
        <dbReference type="EMBL" id="KAK7049527.1"/>
    </source>
</evidence>
<dbReference type="PROSITE" id="PS51375">
    <property type="entry name" value="PPR"/>
    <property type="match status" value="1"/>
</dbReference>
<dbReference type="Proteomes" id="UP001383192">
    <property type="component" value="Unassembled WGS sequence"/>
</dbReference>
<evidence type="ECO:0000313" key="5">
    <source>
        <dbReference type="Proteomes" id="UP001383192"/>
    </source>
</evidence>
<sequence>MLRNASHHARRNLDVFLNCHHLPACHTRIPLNISGARFASAASTTSRTNAASAEPGKRFRSKHYNPASAQPSSTKKPLEPHVLSARLKTLCDGGRINDAISLLKNSPLDAQNVPTWNTLIWECMKAKKFQVAYDLYADMKRRGFSPTSRTFKTMLSGLARIENWPDYPKQLKNATSLYEAFLRHVDSVKKHDASSPELNTAPIASYIQILGDVGMHQEIFDVFYNMDNEGPLAPDHLLFTAMFQALAAKPDPVTGYAPNSASAKLLWSLMIKAQRKTQFPLDSHLISAAVLALSRGRPGDQESGFQIVRDYFGLSTTTLPKSKDTVPLTPQAFGAVLSLCKFSEKHQSAIDFFQQVLERPAPVGGPSIIDNGHVETVIGAYSALSSPNYSIKCIELLEWMLRESVTRPRDTKIRPSHSTYLLVLKACWSCADWRGATKTFDLMTGYHCHDFMDGVVSDRPRFDRRSEGRNISPDPETVSLMVRTAVRTKNRAHIRQALRLTHYLGMKDLFLNKYAPEGSGQSKKATDSRLFYSLKLADAVKEGIEQVLAESTGKEQPRKDDVVRWKELERDATDISALAPSDNIIPTISVDKKSSRRRH</sequence>
<dbReference type="Pfam" id="PF13041">
    <property type="entry name" value="PPR_2"/>
    <property type="match status" value="1"/>
</dbReference>
<feature type="compositionally biased region" description="Low complexity" evidence="3">
    <location>
        <begin position="44"/>
        <end position="53"/>
    </location>
</feature>
<feature type="repeat" description="PPR" evidence="2">
    <location>
        <begin position="112"/>
        <end position="146"/>
    </location>
</feature>
<evidence type="ECO:0008006" key="6">
    <source>
        <dbReference type="Google" id="ProtNLM"/>
    </source>
</evidence>
<protein>
    <recommendedName>
        <fullName evidence="6">Pentatricopeptide repeat-containing protein</fullName>
    </recommendedName>
</protein>
<dbReference type="InterPro" id="IPR011990">
    <property type="entry name" value="TPR-like_helical_dom_sf"/>
</dbReference>
<evidence type="ECO:0000256" key="1">
    <source>
        <dbReference type="ARBA" id="ARBA00022737"/>
    </source>
</evidence>
<dbReference type="EMBL" id="JAYKXP010000016">
    <property type="protein sequence ID" value="KAK7049527.1"/>
    <property type="molecule type" value="Genomic_DNA"/>
</dbReference>
<dbReference type="PANTHER" id="PTHR47939">
    <property type="entry name" value="MEMBRANE-ASSOCIATED SALT-INDUCIBLE PROTEIN-LIKE"/>
    <property type="match status" value="1"/>
</dbReference>
<dbReference type="InterPro" id="IPR002885">
    <property type="entry name" value="PPR_rpt"/>
</dbReference>
<accession>A0AAW0DEL0</accession>
<dbReference type="Gene3D" id="1.25.40.10">
    <property type="entry name" value="Tetratricopeptide repeat domain"/>
    <property type="match status" value="2"/>
</dbReference>
<dbReference type="NCBIfam" id="TIGR00756">
    <property type="entry name" value="PPR"/>
    <property type="match status" value="1"/>
</dbReference>
<evidence type="ECO:0000256" key="2">
    <source>
        <dbReference type="PROSITE-ProRule" id="PRU00708"/>
    </source>
</evidence>
<name>A0AAW0DEL0_9AGAR</name>
<keyword evidence="5" id="KW-1185">Reference proteome</keyword>
<dbReference type="AlphaFoldDB" id="A0AAW0DEL0"/>